<dbReference type="PANTHER" id="PTHR43757">
    <property type="entry name" value="AMINOMETHYLTRANSFERASE"/>
    <property type="match status" value="1"/>
</dbReference>
<sequence length="817" mass="88360">MTASVPDRAQIVVIGGGIVGCSVAYHLTKLGVSDVVVLEQGRLSSGTTWHAAGLVGQLRAQESMTRLMKYSTELYARLEAETGLATGWKECGSIQVARTPQRLEYIKRSIASARAHGVEAELISPREAGAKWPVMATDDLVGAVWLPGDGKANPTDLTQSLAKGARQGGAKVVEGVKVTGITVVDGVARGVSTDLGDIECETVVIAAGQWSKKVGALAGVTVPLHSAEHFYIVTDQIDGVHRDLPVLRDPDGYVYFKEEVGGLVMGGFEPDAKPWVGPHDIPEPFEFALLDEDWDQFAILMENAIVRVPALEETGVVKFYNGPESFTPDGAFLLGETPEVRNLYLGCGFNSAGIASAGGAGLALAEWIVSGEPERDLSSVDVRRFAKFHDNETWLRERVKEALGLHYVMPWPNKELESARPLRRSPIYHLLARDGAVFGNKMGWERANYFDTEGAAPAVEYSLGRQNWFALSAAEQRATRERVAVFDQTSFSKYVLKGRDAEAVLDYLCTADLAVPVGRAVYTGMLNERGGYESDFTVTRTGADEFLIVTGSAQTTRDFDFIQRRLPEQARVALVDVTSAYAVLGVMGPEARRLLESVSKADFSNAAFPFGTSRTVDIGYATVRATRITYVGELGWELYIPTEFAVGVHETLKEAGAAFGSADGGYYAIEAMRLEKAYRAWGRELTPDHNPVEAGLVFACKLGTDKDFRGRAAVEKARAEGVTRKLAAFVLDDPEPVLWGSELVLRDGVPVGALSSGAHGATLGAAVGLGYVQRDDAPIDAQWLRSGRYEVEIAGTRYAAAAHLRAPYDPEALRTKA</sequence>
<evidence type="ECO:0000256" key="1">
    <source>
        <dbReference type="ARBA" id="ARBA00008609"/>
    </source>
</evidence>
<feature type="domain" description="FAD dependent oxidoreductase central" evidence="5">
    <location>
        <begin position="371"/>
        <end position="425"/>
    </location>
</feature>
<evidence type="ECO:0000259" key="2">
    <source>
        <dbReference type="Pfam" id="PF01266"/>
    </source>
</evidence>
<dbReference type="InterPro" id="IPR006076">
    <property type="entry name" value="FAD-dep_OxRdtase"/>
</dbReference>
<dbReference type="Pfam" id="PF16350">
    <property type="entry name" value="FAO_M"/>
    <property type="match status" value="1"/>
</dbReference>
<name>A0ABN2TWL6_9ACTN</name>
<dbReference type="InterPro" id="IPR013977">
    <property type="entry name" value="GcvT_C"/>
</dbReference>
<dbReference type="InterPro" id="IPR036188">
    <property type="entry name" value="FAD/NAD-bd_sf"/>
</dbReference>
<evidence type="ECO:0000259" key="5">
    <source>
        <dbReference type="Pfam" id="PF16350"/>
    </source>
</evidence>
<comment type="similarity">
    <text evidence="1">Belongs to the GcvT family.</text>
</comment>
<proteinExistence type="inferred from homology"/>
<dbReference type="PANTHER" id="PTHR43757:SF15">
    <property type="entry name" value="PYRUVATE DEHYDROGENASE PHOSPHATASE REGULATORY SUBUNIT, MITOCHONDRIAL-LIKE"/>
    <property type="match status" value="1"/>
</dbReference>
<dbReference type="Gene3D" id="3.30.70.1400">
    <property type="entry name" value="Aminomethyltransferase beta-barrel domains"/>
    <property type="match status" value="1"/>
</dbReference>
<feature type="domain" description="Aminomethyltransferase C-terminal" evidence="4">
    <location>
        <begin position="724"/>
        <end position="809"/>
    </location>
</feature>
<dbReference type="InterPro" id="IPR028896">
    <property type="entry name" value="GcvT/YgfZ/DmdA"/>
</dbReference>
<feature type="domain" description="FAD dependent oxidoreductase" evidence="2">
    <location>
        <begin position="11"/>
        <end position="367"/>
    </location>
</feature>
<dbReference type="InterPro" id="IPR029043">
    <property type="entry name" value="GcvT/YgfZ_C"/>
</dbReference>
<dbReference type="Gene3D" id="3.30.1360.120">
    <property type="entry name" value="Probable tRNA modification gtpase trme, domain 1"/>
    <property type="match status" value="1"/>
</dbReference>
<evidence type="ECO:0000313" key="6">
    <source>
        <dbReference type="EMBL" id="GAA2022728.1"/>
    </source>
</evidence>
<dbReference type="InterPro" id="IPR006222">
    <property type="entry name" value="GCVT_N"/>
</dbReference>
<evidence type="ECO:0000313" key="7">
    <source>
        <dbReference type="Proteomes" id="UP001500751"/>
    </source>
</evidence>
<dbReference type="SUPFAM" id="SSF54373">
    <property type="entry name" value="FAD-linked reductases, C-terminal domain"/>
    <property type="match status" value="1"/>
</dbReference>
<dbReference type="SUPFAM" id="SSF101790">
    <property type="entry name" value="Aminomethyltransferase beta-barrel domain"/>
    <property type="match status" value="1"/>
</dbReference>
<dbReference type="Pfam" id="PF08669">
    <property type="entry name" value="GCV_T_C"/>
    <property type="match status" value="1"/>
</dbReference>
<dbReference type="Proteomes" id="UP001500751">
    <property type="component" value="Unassembled WGS sequence"/>
</dbReference>
<protein>
    <submittedName>
        <fullName evidence="6">FAD-dependent oxidoreductase</fullName>
    </submittedName>
</protein>
<comment type="caution">
    <text evidence="6">The sequence shown here is derived from an EMBL/GenBank/DDBJ whole genome shotgun (WGS) entry which is preliminary data.</text>
</comment>
<dbReference type="Gene3D" id="3.30.9.10">
    <property type="entry name" value="D-Amino Acid Oxidase, subunit A, domain 2"/>
    <property type="match status" value="1"/>
</dbReference>
<dbReference type="EMBL" id="BAAAQN010000008">
    <property type="protein sequence ID" value="GAA2022728.1"/>
    <property type="molecule type" value="Genomic_DNA"/>
</dbReference>
<evidence type="ECO:0000259" key="3">
    <source>
        <dbReference type="Pfam" id="PF01571"/>
    </source>
</evidence>
<dbReference type="InterPro" id="IPR032503">
    <property type="entry name" value="FAO_M"/>
</dbReference>
<dbReference type="Gene3D" id="3.50.50.60">
    <property type="entry name" value="FAD/NAD(P)-binding domain"/>
    <property type="match status" value="1"/>
</dbReference>
<reference evidence="7" key="1">
    <citation type="journal article" date="2019" name="Int. J. Syst. Evol. Microbiol.">
        <title>The Global Catalogue of Microorganisms (GCM) 10K type strain sequencing project: providing services to taxonomists for standard genome sequencing and annotation.</title>
        <authorList>
            <consortium name="The Broad Institute Genomics Platform"/>
            <consortium name="The Broad Institute Genome Sequencing Center for Infectious Disease"/>
            <person name="Wu L."/>
            <person name="Ma J."/>
        </authorList>
    </citation>
    <scope>NUCLEOTIDE SEQUENCE [LARGE SCALE GENOMIC DNA]</scope>
    <source>
        <strain evidence="7">JCM 16014</strain>
    </source>
</reference>
<dbReference type="RefSeq" id="WP_344665261.1">
    <property type="nucleotide sequence ID" value="NZ_BAAAQN010000008.1"/>
</dbReference>
<keyword evidence="7" id="KW-1185">Reference proteome</keyword>
<dbReference type="SUPFAM" id="SSF103025">
    <property type="entry name" value="Folate-binding domain"/>
    <property type="match status" value="1"/>
</dbReference>
<evidence type="ECO:0000259" key="4">
    <source>
        <dbReference type="Pfam" id="PF08669"/>
    </source>
</evidence>
<gene>
    <name evidence="6" type="ORF">GCM10009839_20240</name>
</gene>
<dbReference type="SUPFAM" id="SSF51905">
    <property type="entry name" value="FAD/NAD(P)-binding domain"/>
    <property type="match status" value="1"/>
</dbReference>
<organism evidence="6 7">
    <name type="scientific">Catenulispora yoronensis</name>
    <dbReference type="NCBI Taxonomy" id="450799"/>
    <lineage>
        <taxon>Bacteria</taxon>
        <taxon>Bacillati</taxon>
        <taxon>Actinomycetota</taxon>
        <taxon>Actinomycetes</taxon>
        <taxon>Catenulisporales</taxon>
        <taxon>Catenulisporaceae</taxon>
        <taxon>Catenulispora</taxon>
    </lineage>
</organism>
<accession>A0ABN2TWL6</accession>
<dbReference type="Gene3D" id="2.40.30.110">
    <property type="entry name" value="Aminomethyltransferase beta-barrel domains"/>
    <property type="match status" value="1"/>
</dbReference>
<dbReference type="Pfam" id="PF01571">
    <property type="entry name" value="GCV_T"/>
    <property type="match status" value="1"/>
</dbReference>
<dbReference type="InterPro" id="IPR027266">
    <property type="entry name" value="TrmE/GcvT-like"/>
</dbReference>
<dbReference type="Pfam" id="PF01266">
    <property type="entry name" value="DAO"/>
    <property type="match status" value="1"/>
</dbReference>
<feature type="domain" description="GCVT N-terminal" evidence="3">
    <location>
        <begin position="428"/>
        <end position="702"/>
    </location>
</feature>